<feature type="coiled-coil region" evidence="8">
    <location>
        <begin position="736"/>
        <end position="770"/>
    </location>
</feature>
<dbReference type="InterPro" id="IPR027417">
    <property type="entry name" value="P-loop_NTPase"/>
</dbReference>
<dbReference type="CDD" id="cd01650">
    <property type="entry name" value="RT_nLTR_like"/>
    <property type="match status" value="1"/>
</dbReference>
<dbReference type="InterPro" id="IPR016496">
    <property type="entry name" value="GTPase_HflX"/>
</dbReference>
<dbReference type="SUPFAM" id="SSF52540">
    <property type="entry name" value="P-loop containing nucleoside triphosphate hydrolases"/>
    <property type="match status" value="1"/>
</dbReference>
<dbReference type="EMBL" id="JAUCMX010000001">
    <property type="protein sequence ID" value="KAK3557282.1"/>
    <property type="molecule type" value="Genomic_DNA"/>
</dbReference>
<dbReference type="PANTHER" id="PTHR10229">
    <property type="entry name" value="GTP-BINDING PROTEIN HFLX"/>
    <property type="match status" value="1"/>
</dbReference>
<keyword evidence="4" id="KW-0547">Nucleotide-binding</keyword>
<feature type="domain" description="Hflx-type G" evidence="11">
    <location>
        <begin position="1461"/>
        <end position="1625"/>
    </location>
</feature>
<keyword evidence="8" id="KW-0175">Coiled coil</keyword>
<dbReference type="Pfam" id="PF13167">
    <property type="entry name" value="GTP-bdg_N"/>
    <property type="match status" value="1"/>
</dbReference>
<gene>
    <name evidence="12" type="ORF">QTP70_026272</name>
</gene>
<dbReference type="Pfam" id="PF16360">
    <property type="entry name" value="GTP-bdg_M"/>
    <property type="match status" value="1"/>
</dbReference>
<dbReference type="InterPro" id="IPR042108">
    <property type="entry name" value="GTPase_HflX_N_sf"/>
</dbReference>
<dbReference type="GO" id="GO:0005525">
    <property type="term" value="F:GTP binding"/>
    <property type="evidence" value="ECO:0007669"/>
    <property type="project" value="UniProtKB-KW"/>
</dbReference>
<evidence type="ECO:0000256" key="2">
    <source>
        <dbReference type="ARBA" id="ARBA00012180"/>
    </source>
</evidence>
<dbReference type="GO" id="GO:0005737">
    <property type="term" value="C:cytoplasm"/>
    <property type="evidence" value="ECO:0007669"/>
    <property type="project" value="TreeGrafter"/>
</dbReference>
<evidence type="ECO:0000259" key="11">
    <source>
        <dbReference type="PROSITE" id="PS51705"/>
    </source>
</evidence>
<dbReference type="GO" id="GO:0046872">
    <property type="term" value="F:metal ion binding"/>
    <property type="evidence" value="ECO:0007669"/>
    <property type="project" value="UniProtKB-KW"/>
</dbReference>
<feature type="compositionally biased region" description="Acidic residues" evidence="9">
    <location>
        <begin position="80"/>
        <end position="90"/>
    </location>
</feature>
<reference evidence="12" key="1">
    <citation type="submission" date="2023-06" db="EMBL/GenBank/DDBJ databases">
        <title>Male Hemibagrus guttatus genome.</title>
        <authorList>
            <person name="Bian C."/>
        </authorList>
    </citation>
    <scope>NUCLEOTIDE SEQUENCE</scope>
    <source>
        <strain evidence="12">Male_cb2023</strain>
        <tissue evidence="12">Muscle</tissue>
    </source>
</reference>
<accession>A0AAE0RKL6</accession>
<dbReference type="InterPro" id="IPR025121">
    <property type="entry name" value="GTPase_HflX_N"/>
</dbReference>
<feature type="domain" description="Reverse transcriptase" evidence="10">
    <location>
        <begin position="1"/>
        <end position="296"/>
    </location>
</feature>
<dbReference type="InterPro" id="IPR036691">
    <property type="entry name" value="Endo/exonu/phosph_ase_sf"/>
</dbReference>
<dbReference type="Proteomes" id="UP001274896">
    <property type="component" value="Unassembled WGS sequence"/>
</dbReference>
<dbReference type="NCBIfam" id="TIGR03156">
    <property type="entry name" value="GTP_HflX"/>
    <property type="match status" value="1"/>
</dbReference>
<dbReference type="Gene3D" id="3.40.50.11060">
    <property type="entry name" value="GTPase HflX, N-terminal domain"/>
    <property type="match status" value="1"/>
</dbReference>
<dbReference type="InterPro" id="IPR006073">
    <property type="entry name" value="GTP-bd"/>
</dbReference>
<dbReference type="Gene3D" id="3.30.70.270">
    <property type="match status" value="2"/>
</dbReference>
<evidence type="ECO:0000256" key="8">
    <source>
        <dbReference type="SAM" id="Coils"/>
    </source>
</evidence>
<dbReference type="Gene3D" id="3.40.50.300">
    <property type="entry name" value="P-loop containing nucleotide triphosphate hydrolases"/>
    <property type="match status" value="1"/>
</dbReference>
<sequence>MCSKYSFVFKPIFSMGRFAWRNCSSWTNPLIRVKSIHTLCPCSPHTSYKDVKSLQWDFSSRTFSGSVCKQKSKSHHPGHDEEERDDEDEEDCIKDEEVEELFQQHRPAGIGEEDHRVFIVHPDVKWGQKKQYLTTDLEKAYDRVPREELWYCMRKSGVAEKYVRVVQDMYERSRTVVRCAVGQTEEFNVEVGLHQGSALSPFLFAIVMDQLSEEVRQESPWTMMFADDIVICSESREQVEENLERWRFALERRGMKVSRSKTEYMCVNEREGSGTVRLQGEEVKKVQEFKYLGSTVQSNGECGKEVKKRVQAGWNGWRKVWGVLCDRKISARIKGKVYRTVVRPAMLYGLETVSLRKRQESELEVAELKMLRFSLGVTRLDRIRNEYIRGTAHVGRLGDKVREARLRWFGHVQRRERKGRELADVMERRKVDILCVQETRWKGSKARSIGAGFKLFYYGVDSKRNGVGVVLKEEFVRNVLEVKRVSDRVMSLKLEIEGVMLNVVSGYAPQVGCELEEKERFWSELDEVMESIPTGERVVIGADFNGHVGEGNTGDEEVMGKFGVKQRNLEGQMVVDFAKRMDMGVVNTYFQKREEHRVTYKSGGRSTQVDYILCRRGNLKEISDCKVVVGESVARQHRMVVCRMTLMVCKKKRSEIEKKTKWWKLKKEECCEEFRQKLRQALGGQVVLPDDWETTAEVIRETGRKVLGVSSGRRKEDKETWWWNEEVQDSIQRKRLAKKKWDMDRTEENRQEYKELQRRVKREVSKAKQKAYDELYTRLDTREGEKDLYRLARQMDRDGKDVQQVRVIKDRDGRVLTSEESVQRRWKEYFEELMNEENEREKRVEGVNSVEQKVDKIRKDEVRKALKRMKSGKAVGPDDIPVEVWKCLGEAAVEFLASLFNRVLESERMPEEWRRSVLVPIFKNKGDVQSCSNYRGIKLMSHTMKVWERVVEARLRKVVEICEQQYGFMPRKSTTDAIFALRILMEKYRDGQRELHCVFVDLEKAYDRVPREELWYCMRKSGVAEKYVRVVQDMYERSRTVVRCAVGQTEEFNVEVGLHQGSALSPFLFAIVMDQLSEEVRQESPWTMMFADDIVICSESREQVEENLERWRFALERRGMKVSRSKTEYMCVNEREGSGTVRLQGEEVKKVQEFKYLGSTVQSNGECGKEVKKRVQAGWNGWRKVSGVLCDQKISARIKGKVYRTVVRPAMLYGLETVSLRKRQESELEVAELKMLRFSLGVTRLDRIRNEYIRGTAHVGRLGDKVREARLRWFGHVQRRETALQMAEAVSLVSTLQNWSVVDEIILSTKTPEKKRIFGKGNFQMLTEKIRRAAGVSAVFMNVERLSPVSERELQEAWGLKVFDRYSLVLHIFRRNARTKEAKLQISLAEIPLLRSRLRNEVANLDQQGGGSRYIMGSGETLYEVQQRLLKERELKIRSALERLRKKRHMLRSQRKHKDFPIVSVMGYTNCGKTTLIKALTGDVALQPKDQLFATLDVTVHAGRLPGHMTVLYVDTIGFLSQLPHQLIDSFSATLEDVTHSDLIVHVRDISHPETVNQKVNVLNVLKNLQIPERLMSSIIEVHNKIDLVEGYESPDPEAVAISALNELGLDQLKQRVEESVMKSTGKQTRILKVDLKSPQLGWLYKEATVQEVHDGDDDCTANVKVVISAAAYGRYRKLFQVT</sequence>
<evidence type="ECO:0000256" key="3">
    <source>
        <dbReference type="ARBA" id="ARBA00022723"/>
    </source>
</evidence>
<dbReference type="GO" id="GO:0043022">
    <property type="term" value="F:ribosome binding"/>
    <property type="evidence" value="ECO:0007669"/>
    <property type="project" value="TreeGrafter"/>
</dbReference>
<comment type="similarity">
    <text evidence="1">Belongs to the beta type-B retroviral polymerase family. HERV class-II K(HML-2) pol subfamily.</text>
</comment>
<evidence type="ECO:0000256" key="6">
    <source>
        <dbReference type="ARBA" id="ARBA00023134"/>
    </source>
</evidence>
<comment type="caution">
    <text evidence="12">The sequence shown here is derived from an EMBL/GenBank/DDBJ whole genome shotgun (WGS) entry which is preliminary data.</text>
</comment>
<dbReference type="FunFam" id="3.40.50.11060:FF:000002">
    <property type="entry name" value="GTP binding protein 6 (putative)"/>
    <property type="match status" value="1"/>
</dbReference>
<dbReference type="CDD" id="cd09076">
    <property type="entry name" value="L1-EN"/>
    <property type="match status" value="1"/>
</dbReference>
<dbReference type="PROSITE" id="PS51705">
    <property type="entry name" value="G_HFLX"/>
    <property type="match status" value="1"/>
</dbReference>
<feature type="region of interest" description="Disordered" evidence="9">
    <location>
        <begin position="68"/>
        <end position="90"/>
    </location>
</feature>
<evidence type="ECO:0000259" key="10">
    <source>
        <dbReference type="PROSITE" id="PS50878"/>
    </source>
</evidence>
<protein>
    <recommendedName>
        <fullName evidence="7">Putative GTP-binding protein 6</fullName>
        <ecNumber evidence="2">3.1.26.4</ecNumber>
    </recommendedName>
</protein>
<dbReference type="FunFam" id="3.40.50.300:FF:000886">
    <property type="entry name" value="Putative GTP-binding protein 6"/>
    <property type="match status" value="1"/>
</dbReference>
<dbReference type="Pfam" id="PF01926">
    <property type="entry name" value="MMR_HSR1"/>
    <property type="match status" value="1"/>
</dbReference>
<dbReference type="GO" id="GO:0004523">
    <property type="term" value="F:RNA-DNA hybrid ribonuclease activity"/>
    <property type="evidence" value="ECO:0007669"/>
    <property type="project" value="UniProtKB-EC"/>
</dbReference>
<evidence type="ECO:0000313" key="13">
    <source>
        <dbReference type="Proteomes" id="UP001274896"/>
    </source>
</evidence>
<evidence type="ECO:0000256" key="5">
    <source>
        <dbReference type="ARBA" id="ARBA00022842"/>
    </source>
</evidence>
<dbReference type="Pfam" id="PF03372">
    <property type="entry name" value="Exo_endo_phos"/>
    <property type="match status" value="1"/>
</dbReference>
<evidence type="ECO:0000256" key="9">
    <source>
        <dbReference type="SAM" id="MobiDB-lite"/>
    </source>
</evidence>
<name>A0AAE0RKL6_9TELE</name>
<dbReference type="InterPro" id="IPR043502">
    <property type="entry name" value="DNA/RNA_pol_sf"/>
</dbReference>
<keyword evidence="13" id="KW-1185">Reference proteome</keyword>
<dbReference type="Pfam" id="PF00078">
    <property type="entry name" value="RVT_1"/>
    <property type="match status" value="2"/>
</dbReference>
<evidence type="ECO:0000313" key="12">
    <source>
        <dbReference type="EMBL" id="KAK3557282.1"/>
    </source>
</evidence>
<dbReference type="SUPFAM" id="SSF56672">
    <property type="entry name" value="DNA/RNA polymerases"/>
    <property type="match status" value="2"/>
</dbReference>
<keyword evidence="5" id="KW-0460">Magnesium</keyword>
<proteinExistence type="inferred from homology"/>
<dbReference type="SUPFAM" id="SSF56219">
    <property type="entry name" value="DNase I-like"/>
    <property type="match status" value="1"/>
</dbReference>
<evidence type="ECO:0000256" key="7">
    <source>
        <dbReference type="ARBA" id="ARBA00070394"/>
    </source>
</evidence>
<dbReference type="EC" id="3.1.26.4" evidence="2"/>
<evidence type="ECO:0000256" key="1">
    <source>
        <dbReference type="ARBA" id="ARBA00010879"/>
    </source>
</evidence>
<dbReference type="InterPro" id="IPR030394">
    <property type="entry name" value="G_HFLX_dom"/>
</dbReference>
<dbReference type="Gene3D" id="3.60.10.10">
    <property type="entry name" value="Endonuclease/exonuclease/phosphatase"/>
    <property type="match status" value="1"/>
</dbReference>
<organism evidence="12 13">
    <name type="scientific">Hemibagrus guttatus</name>
    <dbReference type="NCBI Taxonomy" id="175788"/>
    <lineage>
        <taxon>Eukaryota</taxon>
        <taxon>Metazoa</taxon>
        <taxon>Chordata</taxon>
        <taxon>Craniata</taxon>
        <taxon>Vertebrata</taxon>
        <taxon>Euteleostomi</taxon>
        <taxon>Actinopterygii</taxon>
        <taxon>Neopterygii</taxon>
        <taxon>Teleostei</taxon>
        <taxon>Ostariophysi</taxon>
        <taxon>Siluriformes</taxon>
        <taxon>Bagridae</taxon>
        <taxon>Hemibagrus</taxon>
    </lineage>
</organism>
<dbReference type="CDD" id="cd01878">
    <property type="entry name" value="HflX"/>
    <property type="match status" value="1"/>
</dbReference>
<dbReference type="InterPro" id="IPR005135">
    <property type="entry name" value="Endo/exonuclease/phosphatase"/>
</dbReference>
<dbReference type="PANTHER" id="PTHR10229:SF0">
    <property type="entry name" value="GTP-BINDING PROTEIN 6-RELATED"/>
    <property type="match status" value="1"/>
</dbReference>
<evidence type="ECO:0000256" key="4">
    <source>
        <dbReference type="ARBA" id="ARBA00022741"/>
    </source>
</evidence>
<feature type="domain" description="Reverse transcriptase" evidence="10">
    <location>
        <begin position="902"/>
        <end position="1161"/>
    </location>
</feature>
<dbReference type="PROSITE" id="PS50878">
    <property type="entry name" value="RT_POL"/>
    <property type="match status" value="2"/>
</dbReference>
<keyword evidence="3" id="KW-0479">Metal-binding</keyword>
<dbReference type="InterPro" id="IPR000477">
    <property type="entry name" value="RT_dom"/>
</dbReference>
<keyword evidence="6" id="KW-0342">GTP-binding</keyword>
<dbReference type="InterPro" id="IPR032305">
    <property type="entry name" value="GTP-bd_M"/>
</dbReference>
<dbReference type="InterPro" id="IPR043128">
    <property type="entry name" value="Rev_trsase/Diguanyl_cyclase"/>
</dbReference>